<accession>A0AAV4MPV8</accession>
<reference evidence="1 2" key="1">
    <citation type="submission" date="2021-06" db="EMBL/GenBank/DDBJ databases">
        <title>Caerostris extrusa draft genome.</title>
        <authorList>
            <person name="Kono N."/>
            <person name="Arakawa K."/>
        </authorList>
    </citation>
    <scope>NUCLEOTIDE SEQUENCE [LARGE SCALE GENOMIC DNA]</scope>
</reference>
<organism evidence="1 2">
    <name type="scientific">Caerostris extrusa</name>
    <name type="common">Bark spider</name>
    <name type="synonym">Caerostris bankana</name>
    <dbReference type="NCBI Taxonomy" id="172846"/>
    <lineage>
        <taxon>Eukaryota</taxon>
        <taxon>Metazoa</taxon>
        <taxon>Ecdysozoa</taxon>
        <taxon>Arthropoda</taxon>
        <taxon>Chelicerata</taxon>
        <taxon>Arachnida</taxon>
        <taxon>Araneae</taxon>
        <taxon>Araneomorphae</taxon>
        <taxon>Entelegynae</taxon>
        <taxon>Araneoidea</taxon>
        <taxon>Araneidae</taxon>
        <taxon>Caerostris</taxon>
    </lineage>
</organism>
<dbReference type="AlphaFoldDB" id="A0AAV4MPV8"/>
<evidence type="ECO:0000313" key="2">
    <source>
        <dbReference type="Proteomes" id="UP001054945"/>
    </source>
</evidence>
<gene>
    <name evidence="1" type="ORF">CEXT_633691</name>
</gene>
<evidence type="ECO:0000313" key="1">
    <source>
        <dbReference type="EMBL" id="GIX73511.1"/>
    </source>
</evidence>
<name>A0AAV4MPV8_CAEEX</name>
<dbReference type="EMBL" id="BPLR01019959">
    <property type="protein sequence ID" value="GIX73511.1"/>
    <property type="molecule type" value="Genomic_DNA"/>
</dbReference>
<comment type="caution">
    <text evidence="1">The sequence shown here is derived from an EMBL/GenBank/DDBJ whole genome shotgun (WGS) entry which is preliminary data.</text>
</comment>
<keyword evidence="2" id="KW-1185">Reference proteome</keyword>
<dbReference type="Proteomes" id="UP001054945">
    <property type="component" value="Unassembled WGS sequence"/>
</dbReference>
<proteinExistence type="predicted"/>
<sequence length="81" mass="9209">MPANDFPAAEEKRAVTVSTQTRVREQYTVSKIFIKALPYFHLKRWFQKCSHLFATVDLLLPRLMTKNAGSILISTAKNGIV</sequence>
<protein>
    <submittedName>
        <fullName evidence="1">Uncharacterized protein</fullName>
    </submittedName>
</protein>